<dbReference type="EMBL" id="JAFBIL020000002">
    <property type="protein sequence ID" value="MBZ2206525.1"/>
    <property type="molecule type" value="Genomic_DNA"/>
</dbReference>
<keyword evidence="2" id="KW-1185">Reference proteome</keyword>
<reference evidence="1 2" key="1">
    <citation type="submission" date="2021-01" db="EMBL/GenBank/DDBJ databases">
        <authorList>
            <person name="Ruan W."/>
            <person name="Khan S.A."/>
            <person name="Jeon C.O."/>
        </authorList>
    </citation>
    <scope>NUCLEOTIDE SEQUENCE [LARGE SCALE GENOMIC DNA]</scope>
    <source>
        <strain evidence="1 2">R798</strain>
    </source>
</reference>
<dbReference type="Proteomes" id="UP000809349">
    <property type="component" value="Unassembled WGS sequence"/>
</dbReference>
<proteinExistence type="predicted"/>
<comment type="caution">
    <text evidence="1">The sequence shown here is derived from an EMBL/GenBank/DDBJ whole genome shotgun (WGS) entry which is preliminary data.</text>
</comment>
<gene>
    <name evidence="1" type="ORF">I4X03_004540</name>
</gene>
<organism evidence="1 2">
    <name type="scientific">Massilia soli</name>
    <dbReference type="NCBI Taxonomy" id="2792854"/>
    <lineage>
        <taxon>Bacteria</taxon>
        <taxon>Pseudomonadati</taxon>
        <taxon>Pseudomonadota</taxon>
        <taxon>Betaproteobacteria</taxon>
        <taxon>Burkholderiales</taxon>
        <taxon>Oxalobacteraceae</taxon>
        <taxon>Telluria group</taxon>
        <taxon>Massilia</taxon>
    </lineage>
</organism>
<sequence>MRWITDEDLKTWSRRTDARELFIDLVGDLIRATVADVTKFRFPGQSAGTLRGFDGDLETTVAVSRVPAGHSKWEFGTTPTGKSKAQGDYDKRTLSTSADVMAENAFVMLNLHSWDTPKKTLVAWLAEREAEEKWREVYFIDGTALVQWLEEKPAVAARYAKTVLEKAPRNGALSTDEFWERYSQSFKPALSEKMLLCGREREAEQLLHVLSGGPQNFTLGADSAEEVIAFAIAVIRTAPVELRKMLEARTMVVETYDAAQFLLGMKDMTFLIWKGAEDLGGSLGQKGPTLTAATGQQRNRQGIATLERPTASAMAEAMESMNIDRQEGYDLAFKCGRSLTILRRLRPAAGIAAPAEWEHLAASLKPALLAGGWTTDSELDKEVVASLGGGTDYVAVEAPIRQTLNMCDPPFDKVAQVWQVRAAVDAFPHYGHLVDENDLMRLKVAAIRVLGHQVAQPSAEEKFSFGYRAPADYSTWLRDGLVYTLRLFAVMPEVGGLRLSGTTPQRYVDDVIRSLPGFAQNHQWMLPILSQLSAVAEAAPIPFLEALERTLEGQSSEALGLFQEPSGNDYFFAATSPHVYVLWALEVLAWNPSHLLRVTVVLGRLASIDPGKGSKNGNRPLSSLRRIFIPWSPNTDADLNRRLIAIDGLVRGLPEIAWELMLLLMPRAHDTSSPTARPILRDTKPLESEQITFGLVWDTETRVLDRAIALSQGLELRVVSLVAHLGNLQPPNRARLVAVFEENLSLHSNPEGSVLWHRLREFVAHHEGFPDSDWSLKGEEIVFLKKLLDQHRPSDSVAQARHLFDDWMPLVGTNEKTSMEDVEAARAMELRRVYDELGIQGLFRLANTVKLPGQMGRAFEALDLAFDDADKLIFDLMAAGGECYNLACMISGVLRRDGGVAWVSYFTMFIAPRCKSTKDTVWLLANWPNNAETWAFVQSLGQDVANTYWNEVGSLPWNGPVEEFDEAISELRRAGHSLRVLTSLHKREGQLDSKTLLSLLDEAVAEIVKGGGANTMISYAISEVFETLAGREDVTLLEVARREYIYLPLIEQSVKGLSVHALLAEEPTEYAAILNDVYVSKHEEPDPNPTEEKLTRAKLSYRLLKSFHTIPGDKNGAINEPTLTNWVLEVRRLAAESGREDIADEFIGQLLAHAEPDSVNGAWPPPGVASVLEKIASDIVERGIEIERFNMRGVHSKAPDEGGEQERELASLYRRWAEQTSSSRTTAMLERIAEEWDGNAKRVDIAAEQRKLKR</sequence>
<evidence type="ECO:0008006" key="3">
    <source>
        <dbReference type="Google" id="ProtNLM"/>
    </source>
</evidence>
<evidence type="ECO:0000313" key="2">
    <source>
        <dbReference type="Proteomes" id="UP000809349"/>
    </source>
</evidence>
<reference evidence="1 2" key="2">
    <citation type="submission" date="2021-08" db="EMBL/GenBank/DDBJ databases">
        <title>Massilia sp. R798.</title>
        <authorList>
            <person name="Baek J.H."/>
            <person name="Jung H.S."/>
            <person name="Kim K.R."/>
            <person name="Jeon C.O."/>
        </authorList>
    </citation>
    <scope>NUCLEOTIDE SEQUENCE [LARGE SCALE GENOMIC DNA]</scope>
    <source>
        <strain evidence="1 2">R798</strain>
    </source>
</reference>
<protein>
    <recommendedName>
        <fullName evidence="3">Addiction module antitoxin</fullName>
    </recommendedName>
</protein>
<evidence type="ECO:0000313" key="1">
    <source>
        <dbReference type="EMBL" id="MBZ2206525.1"/>
    </source>
</evidence>
<name>A0ABS7SL20_9BURK</name>
<accession>A0ABS7SL20</accession>
<dbReference type="RefSeq" id="WP_223466382.1">
    <property type="nucleotide sequence ID" value="NZ_JAFBIL020000002.1"/>
</dbReference>